<keyword evidence="3" id="KW-1185">Reference proteome</keyword>
<feature type="transmembrane region" description="Helical" evidence="1">
    <location>
        <begin position="6"/>
        <end position="21"/>
    </location>
</feature>
<feature type="transmembrane region" description="Helical" evidence="1">
    <location>
        <begin position="33"/>
        <end position="52"/>
    </location>
</feature>
<organism evidence="2 3">
    <name type="scientific">Ornithinibacillus bavariensis</name>
    <dbReference type="NCBI Taxonomy" id="545502"/>
    <lineage>
        <taxon>Bacteria</taxon>
        <taxon>Bacillati</taxon>
        <taxon>Bacillota</taxon>
        <taxon>Bacilli</taxon>
        <taxon>Bacillales</taxon>
        <taxon>Bacillaceae</taxon>
        <taxon>Ornithinibacillus</taxon>
    </lineage>
</organism>
<reference evidence="2" key="1">
    <citation type="submission" date="2021-03" db="EMBL/GenBank/DDBJ databases">
        <title>Antimicrobial resistance genes in bacteria isolated from Japanese honey, and their potential for conferring macrolide and lincosamide resistance in the American foulbrood pathogen Paenibacillus larvae.</title>
        <authorList>
            <person name="Okamoto M."/>
            <person name="Kumagai M."/>
            <person name="Kanamori H."/>
            <person name="Takamatsu D."/>
        </authorList>
    </citation>
    <scope>NUCLEOTIDE SEQUENCE</scope>
    <source>
        <strain evidence="2">J43TS3</strain>
    </source>
</reference>
<dbReference type="AlphaFoldDB" id="A0A919X7S6"/>
<dbReference type="EMBL" id="BORP01000001">
    <property type="protein sequence ID" value="GIO25760.1"/>
    <property type="molecule type" value="Genomic_DNA"/>
</dbReference>
<keyword evidence="1" id="KW-0812">Transmembrane</keyword>
<accession>A0A919X7S6</accession>
<evidence type="ECO:0000313" key="3">
    <source>
        <dbReference type="Proteomes" id="UP000676917"/>
    </source>
</evidence>
<evidence type="ECO:0000256" key="1">
    <source>
        <dbReference type="SAM" id="Phobius"/>
    </source>
</evidence>
<gene>
    <name evidence="2" type="ORF">J43TS3_03710</name>
</gene>
<comment type="caution">
    <text evidence="2">The sequence shown here is derived from an EMBL/GenBank/DDBJ whole genome shotgun (WGS) entry which is preliminary data.</text>
</comment>
<name>A0A919X7S6_9BACI</name>
<protein>
    <submittedName>
        <fullName evidence="2">Uncharacterized protein</fullName>
    </submittedName>
</protein>
<dbReference type="Proteomes" id="UP000676917">
    <property type="component" value="Unassembled WGS sequence"/>
</dbReference>
<keyword evidence="1" id="KW-0472">Membrane</keyword>
<proteinExistence type="predicted"/>
<dbReference type="RefSeq" id="WP_212919280.1">
    <property type="nucleotide sequence ID" value="NZ_BORP01000001.1"/>
</dbReference>
<keyword evidence="1" id="KW-1133">Transmembrane helix</keyword>
<sequence>MKAHYIIGIIVVAIIVLVIEWKRINKSLKKEKIVMIIFLTMSIILSIALAYFPELLGPSDLVHKVFSPFGRLFKL</sequence>
<evidence type="ECO:0000313" key="2">
    <source>
        <dbReference type="EMBL" id="GIO25760.1"/>
    </source>
</evidence>